<dbReference type="EMBL" id="ML179446">
    <property type="protein sequence ID" value="THU87532.1"/>
    <property type="molecule type" value="Genomic_DNA"/>
</dbReference>
<dbReference type="Proteomes" id="UP000297245">
    <property type="component" value="Unassembled WGS sequence"/>
</dbReference>
<keyword evidence="3" id="KW-0418">Kinase</keyword>
<evidence type="ECO:0000259" key="4">
    <source>
        <dbReference type="PROSITE" id="PS51158"/>
    </source>
</evidence>
<keyword evidence="2" id="KW-0808">Transferase</keyword>
<dbReference type="OrthoDB" id="301415at2759"/>
<dbReference type="GO" id="GO:0004674">
    <property type="term" value="F:protein serine/threonine kinase activity"/>
    <property type="evidence" value="ECO:0007669"/>
    <property type="project" value="UniProtKB-KW"/>
</dbReference>
<sequence>MNGRSSIRKLFPLREAANSISRDKRYRFSGSLEWSKVIAEANLHLYAVALMNYAYSYINRQIEENELPPEINIPSLRFVEAGVFAVMPSQPKHVKAATAGAERTYLLEEKIQVPPNAEFTKYIHNGSPLPNIPPTDPEYNVALFLCAVQHLQYEKTYRLAYVSDFQGYGGLLIDAQIMTSPALLQVLYGQEVNSDAAAFISGKPTLFGDGNIDKCFKKFPKEHLCNEFCRWMGLQPYVTFSNEIEP</sequence>
<dbReference type="SUPFAM" id="SSF56112">
    <property type="entry name" value="Protein kinase-like (PK-like)"/>
    <property type="match status" value="1"/>
</dbReference>
<protein>
    <recommendedName>
        <fullName evidence="4">Alpha-type protein kinase domain-containing protein</fullName>
    </recommendedName>
</protein>
<dbReference type="AlphaFoldDB" id="A0A4S8LEY0"/>
<keyword evidence="6" id="KW-1185">Reference proteome</keyword>
<dbReference type="Pfam" id="PF02816">
    <property type="entry name" value="Alpha_kinase"/>
    <property type="match status" value="1"/>
</dbReference>
<gene>
    <name evidence="5" type="ORF">K435DRAFT_804231</name>
</gene>
<evidence type="ECO:0000256" key="1">
    <source>
        <dbReference type="ARBA" id="ARBA00022527"/>
    </source>
</evidence>
<dbReference type="InterPro" id="IPR011009">
    <property type="entry name" value="Kinase-like_dom_sf"/>
</dbReference>
<evidence type="ECO:0000313" key="6">
    <source>
        <dbReference type="Proteomes" id="UP000297245"/>
    </source>
</evidence>
<reference evidence="5 6" key="1">
    <citation type="journal article" date="2019" name="Nat. Ecol. Evol.">
        <title>Megaphylogeny resolves global patterns of mushroom evolution.</title>
        <authorList>
            <person name="Varga T."/>
            <person name="Krizsan K."/>
            <person name="Foldi C."/>
            <person name="Dima B."/>
            <person name="Sanchez-Garcia M."/>
            <person name="Sanchez-Ramirez S."/>
            <person name="Szollosi G.J."/>
            <person name="Szarkandi J.G."/>
            <person name="Papp V."/>
            <person name="Albert L."/>
            <person name="Andreopoulos W."/>
            <person name="Angelini C."/>
            <person name="Antonin V."/>
            <person name="Barry K.W."/>
            <person name="Bougher N.L."/>
            <person name="Buchanan P."/>
            <person name="Buyck B."/>
            <person name="Bense V."/>
            <person name="Catcheside P."/>
            <person name="Chovatia M."/>
            <person name="Cooper J."/>
            <person name="Damon W."/>
            <person name="Desjardin D."/>
            <person name="Finy P."/>
            <person name="Geml J."/>
            <person name="Haridas S."/>
            <person name="Hughes K."/>
            <person name="Justo A."/>
            <person name="Karasinski D."/>
            <person name="Kautmanova I."/>
            <person name="Kiss B."/>
            <person name="Kocsube S."/>
            <person name="Kotiranta H."/>
            <person name="LaButti K.M."/>
            <person name="Lechner B.E."/>
            <person name="Liimatainen K."/>
            <person name="Lipzen A."/>
            <person name="Lukacs Z."/>
            <person name="Mihaltcheva S."/>
            <person name="Morgado L.N."/>
            <person name="Niskanen T."/>
            <person name="Noordeloos M.E."/>
            <person name="Ohm R.A."/>
            <person name="Ortiz-Santana B."/>
            <person name="Ovrebo C."/>
            <person name="Racz N."/>
            <person name="Riley R."/>
            <person name="Savchenko A."/>
            <person name="Shiryaev A."/>
            <person name="Soop K."/>
            <person name="Spirin V."/>
            <person name="Szebenyi C."/>
            <person name="Tomsovsky M."/>
            <person name="Tulloss R.E."/>
            <person name="Uehling J."/>
            <person name="Grigoriev I.V."/>
            <person name="Vagvolgyi C."/>
            <person name="Papp T."/>
            <person name="Martin F.M."/>
            <person name="Miettinen O."/>
            <person name="Hibbett D.S."/>
            <person name="Nagy L.G."/>
        </authorList>
    </citation>
    <scope>NUCLEOTIDE SEQUENCE [LARGE SCALE GENOMIC DNA]</scope>
    <source>
        <strain evidence="5 6">CBS 962.96</strain>
    </source>
</reference>
<evidence type="ECO:0000256" key="2">
    <source>
        <dbReference type="ARBA" id="ARBA00022679"/>
    </source>
</evidence>
<evidence type="ECO:0000256" key="3">
    <source>
        <dbReference type="ARBA" id="ARBA00022777"/>
    </source>
</evidence>
<proteinExistence type="predicted"/>
<dbReference type="PROSITE" id="PS51158">
    <property type="entry name" value="ALPHA_KINASE"/>
    <property type="match status" value="1"/>
</dbReference>
<dbReference type="InterPro" id="IPR004166">
    <property type="entry name" value="a-kinase_dom"/>
</dbReference>
<evidence type="ECO:0000313" key="5">
    <source>
        <dbReference type="EMBL" id="THU87532.1"/>
    </source>
</evidence>
<name>A0A4S8LEY0_DENBC</name>
<accession>A0A4S8LEY0</accession>
<dbReference type="Gene3D" id="3.20.200.10">
    <property type="entry name" value="MHCK/EF2 kinase"/>
    <property type="match status" value="1"/>
</dbReference>
<keyword evidence="1" id="KW-0723">Serine/threonine-protein kinase</keyword>
<dbReference type="GO" id="GO:0005524">
    <property type="term" value="F:ATP binding"/>
    <property type="evidence" value="ECO:0007669"/>
    <property type="project" value="InterPro"/>
</dbReference>
<organism evidence="5 6">
    <name type="scientific">Dendrothele bispora (strain CBS 962.96)</name>
    <dbReference type="NCBI Taxonomy" id="1314807"/>
    <lineage>
        <taxon>Eukaryota</taxon>
        <taxon>Fungi</taxon>
        <taxon>Dikarya</taxon>
        <taxon>Basidiomycota</taxon>
        <taxon>Agaricomycotina</taxon>
        <taxon>Agaricomycetes</taxon>
        <taxon>Agaricomycetidae</taxon>
        <taxon>Agaricales</taxon>
        <taxon>Agaricales incertae sedis</taxon>
        <taxon>Dendrothele</taxon>
    </lineage>
</organism>
<feature type="domain" description="Alpha-type protein kinase" evidence="4">
    <location>
        <begin position="1"/>
        <end position="237"/>
    </location>
</feature>